<dbReference type="Pfam" id="PF05147">
    <property type="entry name" value="LANC_like"/>
    <property type="match status" value="1"/>
</dbReference>
<dbReference type="PANTHER" id="PTHR12736">
    <property type="entry name" value="LANC-LIKE PROTEIN"/>
    <property type="match status" value="1"/>
</dbReference>
<keyword evidence="1" id="KW-0472">Membrane</keyword>
<comment type="caution">
    <text evidence="2">The sequence shown here is derived from an EMBL/GenBank/DDBJ whole genome shotgun (WGS) entry which is preliminary data.</text>
</comment>
<organism evidence="2 3">
    <name type="scientific">Amycolatopsis speibonae</name>
    <dbReference type="NCBI Taxonomy" id="1450224"/>
    <lineage>
        <taxon>Bacteria</taxon>
        <taxon>Bacillati</taxon>
        <taxon>Actinomycetota</taxon>
        <taxon>Actinomycetes</taxon>
        <taxon>Pseudonocardiales</taxon>
        <taxon>Pseudonocardiaceae</taxon>
        <taxon>Amycolatopsis</taxon>
    </lineage>
</organism>
<dbReference type="PRINTS" id="PR01950">
    <property type="entry name" value="LANCSUPER"/>
</dbReference>
<accession>A0ABV7P917</accession>
<sequence length="145" mass="14984">MSFDSDLAGYRSYGFAHGVAGIGAFLLAAAGAAGREDFADAARRCGDTLLAASSVDAGAMYWPDCPGASRAPVWWCNGSAGIGTFLCRLHSETGDDRYLEAAIGAARAVMATRHWAGTAYCHGLPGNGDFLLDLAGATGDPTYRV</sequence>
<reference evidence="3" key="1">
    <citation type="journal article" date="2019" name="Int. J. Syst. Evol. Microbiol.">
        <title>The Global Catalogue of Microorganisms (GCM) 10K type strain sequencing project: providing services to taxonomists for standard genome sequencing and annotation.</title>
        <authorList>
            <consortium name="The Broad Institute Genomics Platform"/>
            <consortium name="The Broad Institute Genome Sequencing Center for Infectious Disease"/>
            <person name="Wu L."/>
            <person name="Ma J."/>
        </authorList>
    </citation>
    <scope>NUCLEOTIDE SEQUENCE [LARGE SCALE GENOMIC DNA]</scope>
    <source>
        <strain evidence="3">CGMCC 4.7676</strain>
    </source>
</reference>
<protein>
    <submittedName>
        <fullName evidence="2">Lanthionine synthetase LanC family protein</fullName>
    </submittedName>
</protein>
<dbReference type="RefSeq" id="WP_378244901.1">
    <property type="nucleotide sequence ID" value="NZ_JBHRWK010000076.1"/>
</dbReference>
<keyword evidence="1" id="KW-1133">Transmembrane helix</keyword>
<proteinExistence type="predicted"/>
<dbReference type="EMBL" id="JBHRWK010000076">
    <property type="protein sequence ID" value="MFC3454933.1"/>
    <property type="molecule type" value="Genomic_DNA"/>
</dbReference>
<keyword evidence="1" id="KW-0812">Transmembrane</keyword>
<evidence type="ECO:0000256" key="1">
    <source>
        <dbReference type="SAM" id="Phobius"/>
    </source>
</evidence>
<keyword evidence="3" id="KW-1185">Reference proteome</keyword>
<dbReference type="Proteomes" id="UP001595645">
    <property type="component" value="Unassembled WGS sequence"/>
</dbReference>
<feature type="transmembrane region" description="Helical" evidence="1">
    <location>
        <begin position="12"/>
        <end position="34"/>
    </location>
</feature>
<gene>
    <name evidence="2" type="ORF">ACFOSH_36330</name>
</gene>
<dbReference type="SUPFAM" id="SSF158745">
    <property type="entry name" value="LanC-like"/>
    <property type="match status" value="1"/>
</dbReference>
<evidence type="ECO:0000313" key="2">
    <source>
        <dbReference type="EMBL" id="MFC3454933.1"/>
    </source>
</evidence>
<dbReference type="PANTHER" id="PTHR12736:SF7">
    <property type="entry name" value="LANC-LIKE PROTEIN 3"/>
    <property type="match status" value="1"/>
</dbReference>
<dbReference type="InterPro" id="IPR007822">
    <property type="entry name" value="LANC-like"/>
</dbReference>
<dbReference type="Gene3D" id="1.50.10.20">
    <property type="match status" value="1"/>
</dbReference>
<evidence type="ECO:0000313" key="3">
    <source>
        <dbReference type="Proteomes" id="UP001595645"/>
    </source>
</evidence>
<name>A0ABV7P917_9PSEU</name>